<dbReference type="AlphaFoldDB" id="A0AAW1HRT9"/>
<dbReference type="EMBL" id="JASPKY010001116">
    <property type="protein sequence ID" value="KAK9679034.1"/>
    <property type="molecule type" value="Genomic_DNA"/>
</dbReference>
<sequence>MFSLAKKRREEEPWKHELCNVCHVFEGGASNKRNESRKGNLEDGELDCVDCLTFAKEVENINCAGWESRRNEVIEDKIIEKTYVLEKNLLSQSIYFLNRSCSKWLCIGLDANLFFEPTVKIGGIKKQSVSFAEEEWLSFLKYEMEIKQYFRDSSVVFQVLEGSGVGISFECFDGVNKILKLEKDRECVSLSYEGVEQLWKLGDLVECRMKQLKELEYVKFYKEFINGMLEVRGELIAEMEKLLEKHSGENVCITRELMFYDLNKILSDIKLCRASWA</sequence>
<protein>
    <submittedName>
        <fullName evidence="1">Uncharacterized protein</fullName>
    </submittedName>
</protein>
<organism evidence="1 2">
    <name type="scientific">Popillia japonica</name>
    <name type="common">Japanese beetle</name>
    <dbReference type="NCBI Taxonomy" id="7064"/>
    <lineage>
        <taxon>Eukaryota</taxon>
        <taxon>Metazoa</taxon>
        <taxon>Ecdysozoa</taxon>
        <taxon>Arthropoda</taxon>
        <taxon>Hexapoda</taxon>
        <taxon>Insecta</taxon>
        <taxon>Pterygota</taxon>
        <taxon>Neoptera</taxon>
        <taxon>Endopterygota</taxon>
        <taxon>Coleoptera</taxon>
        <taxon>Polyphaga</taxon>
        <taxon>Scarabaeiformia</taxon>
        <taxon>Scarabaeidae</taxon>
        <taxon>Rutelinae</taxon>
        <taxon>Popillia</taxon>
    </lineage>
</organism>
<keyword evidence="2" id="KW-1185">Reference proteome</keyword>
<name>A0AAW1HRT9_POPJA</name>
<dbReference type="Proteomes" id="UP001458880">
    <property type="component" value="Unassembled WGS sequence"/>
</dbReference>
<proteinExistence type="predicted"/>
<evidence type="ECO:0000313" key="1">
    <source>
        <dbReference type="EMBL" id="KAK9679034.1"/>
    </source>
</evidence>
<reference evidence="1 2" key="1">
    <citation type="journal article" date="2024" name="BMC Genomics">
        <title>De novo assembly and annotation of Popillia japonica's genome with initial clues to its potential as an invasive pest.</title>
        <authorList>
            <person name="Cucini C."/>
            <person name="Boschi S."/>
            <person name="Funari R."/>
            <person name="Cardaioli E."/>
            <person name="Iannotti N."/>
            <person name="Marturano G."/>
            <person name="Paoli F."/>
            <person name="Bruttini M."/>
            <person name="Carapelli A."/>
            <person name="Frati F."/>
            <person name="Nardi F."/>
        </authorList>
    </citation>
    <scope>NUCLEOTIDE SEQUENCE [LARGE SCALE GENOMIC DNA]</scope>
    <source>
        <strain evidence="1">DMR45628</strain>
    </source>
</reference>
<comment type="caution">
    <text evidence="1">The sequence shown here is derived from an EMBL/GenBank/DDBJ whole genome shotgun (WGS) entry which is preliminary data.</text>
</comment>
<evidence type="ECO:0000313" key="2">
    <source>
        <dbReference type="Proteomes" id="UP001458880"/>
    </source>
</evidence>
<accession>A0AAW1HRT9</accession>
<gene>
    <name evidence="1" type="ORF">QE152_g40341</name>
</gene>